<dbReference type="GO" id="GO:0009307">
    <property type="term" value="P:DNA restriction-modification system"/>
    <property type="evidence" value="ECO:0007669"/>
    <property type="project" value="UniProtKB-KW"/>
</dbReference>
<accession>A0A1H3QNS7</accession>
<evidence type="ECO:0000256" key="2">
    <source>
        <dbReference type="ARBA" id="ARBA00022747"/>
    </source>
</evidence>
<name>A0A1H3QNS7_9FIRM</name>
<feature type="coiled-coil region" evidence="4">
    <location>
        <begin position="356"/>
        <end position="383"/>
    </location>
</feature>
<dbReference type="AlphaFoldDB" id="A0A1H3QNS7"/>
<dbReference type="EMBL" id="FNPV01000010">
    <property type="protein sequence ID" value="SDZ15204.1"/>
    <property type="molecule type" value="Genomic_DNA"/>
</dbReference>
<evidence type="ECO:0000256" key="3">
    <source>
        <dbReference type="ARBA" id="ARBA00023125"/>
    </source>
</evidence>
<dbReference type="STRING" id="159292.SAMN05192546_11031"/>
<evidence type="ECO:0000256" key="4">
    <source>
        <dbReference type="SAM" id="Coils"/>
    </source>
</evidence>
<dbReference type="SUPFAM" id="SSF116734">
    <property type="entry name" value="DNA methylase specificity domain"/>
    <property type="match status" value="2"/>
</dbReference>
<evidence type="ECO:0000313" key="6">
    <source>
        <dbReference type="EMBL" id="SDZ15204.1"/>
    </source>
</evidence>
<proteinExistence type="inferred from homology"/>
<organism evidence="6 7">
    <name type="scientific">Tindallia californiensis</name>
    <dbReference type="NCBI Taxonomy" id="159292"/>
    <lineage>
        <taxon>Bacteria</taxon>
        <taxon>Bacillati</taxon>
        <taxon>Bacillota</taxon>
        <taxon>Clostridia</taxon>
        <taxon>Peptostreptococcales</taxon>
        <taxon>Tindalliaceae</taxon>
        <taxon>Tindallia</taxon>
    </lineage>
</organism>
<sequence length="391" mass="45022">MHEYRNYKQVEKLINLSNYRVIAFLDVFDDLSSKGKKIKKENYLVDGDYAIIDQGNNDIAGYTNDSHGLYDNIPAIIFGDHTRCIKHIDFPFFLGADGVKLLKNKLGEKHANTKYLYYYLLSVDIPNTGYNRHFKFLKELLIPLPPIQTQQKIVEVLDKSQALIDQRKEQIELMDELIQSTFYEMFGDPVKNPKGWEEEKLAKFIDFITSGSRGWAKYYSNEGELFIRIQNVKNGKLNFESKQYVEAPKTQEANRTKVKKDDLIISITADLGRTAVVDESTEIYGAYINQHLCLLRLKKSIDPKYVSYYIESSGGKTQVQKLNQVGVKSGLNFNSIKALNLFVPPIALQNQFAEIVQKIEAQKQLMQESLVEMENNYNGLMQRAFKGELDF</sequence>
<protein>
    <submittedName>
        <fullName evidence="6">Type I restriction enzyme, S subunit</fullName>
    </submittedName>
</protein>
<dbReference type="InterPro" id="IPR000055">
    <property type="entry name" value="Restrct_endonuc_typeI_TRD"/>
</dbReference>
<feature type="domain" description="Type I restriction modification DNA specificity" evidence="5">
    <location>
        <begin position="193"/>
        <end position="374"/>
    </location>
</feature>
<dbReference type="InterPro" id="IPR044946">
    <property type="entry name" value="Restrct_endonuc_typeI_TRD_sf"/>
</dbReference>
<evidence type="ECO:0000259" key="5">
    <source>
        <dbReference type="Pfam" id="PF01420"/>
    </source>
</evidence>
<dbReference type="Proteomes" id="UP000199230">
    <property type="component" value="Unassembled WGS sequence"/>
</dbReference>
<evidence type="ECO:0000313" key="7">
    <source>
        <dbReference type="Proteomes" id="UP000199230"/>
    </source>
</evidence>
<comment type="similarity">
    <text evidence="1">Belongs to the type-I restriction system S methylase family.</text>
</comment>
<reference evidence="6 7" key="1">
    <citation type="submission" date="2016-10" db="EMBL/GenBank/DDBJ databases">
        <authorList>
            <person name="de Groot N.N."/>
        </authorList>
    </citation>
    <scope>NUCLEOTIDE SEQUENCE [LARGE SCALE GENOMIC DNA]</scope>
    <source>
        <strain evidence="6 7">APO</strain>
    </source>
</reference>
<keyword evidence="7" id="KW-1185">Reference proteome</keyword>
<keyword evidence="3" id="KW-0238">DNA-binding</keyword>
<evidence type="ECO:0000256" key="1">
    <source>
        <dbReference type="ARBA" id="ARBA00010923"/>
    </source>
</evidence>
<dbReference type="GO" id="GO:0003677">
    <property type="term" value="F:DNA binding"/>
    <property type="evidence" value="ECO:0007669"/>
    <property type="project" value="UniProtKB-KW"/>
</dbReference>
<dbReference type="Pfam" id="PF01420">
    <property type="entry name" value="Methylase_S"/>
    <property type="match status" value="2"/>
</dbReference>
<dbReference type="Gene3D" id="3.90.220.20">
    <property type="entry name" value="DNA methylase specificity domains"/>
    <property type="match status" value="2"/>
</dbReference>
<dbReference type="PANTHER" id="PTHR30408:SF12">
    <property type="entry name" value="TYPE I RESTRICTION ENZYME MJAVIII SPECIFICITY SUBUNIT"/>
    <property type="match status" value="1"/>
</dbReference>
<gene>
    <name evidence="6" type="ORF">SAMN05192546_11031</name>
</gene>
<dbReference type="InterPro" id="IPR052021">
    <property type="entry name" value="Type-I_RS_S_subunit"/>
</dbReference>
<dbReference type="PANTHER" id="PTHR30408">
    <property type="entry name" value="TYPE-1 RESTRICTION ENZYME ECOKI SPECIFICITY PROTEIN"/>
    <property type="match status" value="1"/>
</dbReference>
<keyword evidence="2" id="KW-0680">Restriction system</keyword>
<feature type="domain" description="Type I restriction modification DNA specificity" evidence="5">
    <location>
        <begin position="26"/>
        <end position="172"/>
    </location>
</feature>
<keyword evidence="4" id="KW-0175">Coiled coil</keyword>